<evidence type="ECO:0000313" key="2">
    <source>
        <dbReference type="Proteomes" id="UP000014411"/>
    </source>
</evidence>
<dbReference type="STRING" id="990285.RGCCGE502_09450"/>
<evidence type="ECO:0000313" key="1">
    <source>
        <dbReference type="EMBL" id="EPE98641.1"/>
    </source>
</evidence>
<dbReference type="HOGENOM" id="CLU_1634031_0_0_5"/>
<proteinExistence type="predicted"/>
<comment type="caution">
    <text evidence="1">The sequence shown here is derived from an EMBL/GenBank/DDBJ whole genome shotgun (WGS) entry which is preliminary data.</text>
</comment>
<dbReference type="RefSeq" id="WP_016553928.1">
    <property type="nucleotide sequence ID" value="NZ_AEYE02000011.1"/>
</dbReference>
<accession>S3I0A2</accession>
<dbReference type="eggNOG" id="ENOG5033MMS">
    <property type="taxonomic scope" value="Bacteria"/>
</dbReference>
<dbReference type="AlphaFoldDB" id="S3I0A2"/>
<dbReference type="EMBL" id="AEYE02000011">
    <property type="protein sequence ID" value="EPE98641.1"/>
    <property type="molecule type" value="Genomic_DNA"/>
</dbReference>
<keyword evidence="2" id="KW-1185">Reference proteome</keyword>
<name>S3I0A2_9HYPH</name>
<protein>
    <submittedName>
        <fullName evidence="1">Uncharacterized protein</fullName>
    </submittedName>
</protein>
<sequence length="169" mass="19332">MTDPPRLIGRKEAAAYCGVWPTCFSMWVSSGKMPPAIPGTRKWDRKAIDLKLDDLSGLAASAEAPSEDDEHPLSNYDQWKIKKQKRREKYRPQLGLDRKLERVLMFMANHPECETLDEIPLAGPSHIQWLIDKGAIRFAGYRDGVETYALTDEGKAEVQRIVKWWQHAP</sequence>
<gene>
    <name evidence="1" type="ORF">RGCCGE502_09450</name>
</gene>
<reference evidence="1 2" key="1">
    <citation type="journal article" date="2012" name="J. Bacteriol.">
        <title>Genome sequence of Rhizobium grahamii CCGE502, a broad-host-range symbiont with low nodulation competitiveness in Phaseolus vulgaris.</title>
        <authorList>
            <person name="Althabegoiti M.J."/>
            <person name="Lozano L."/>
            <person name="Torres-Tejerizo G."/>
            <person name="Ormeno-Orrillo E."/>
            <person name="Rogel M.A."/>
            <person name="Gonzalez V."/>
            <person name="Martinez-Romero E."/>
        </authorList>
    </citation>
    <scope>NUCLEOTIDE SEQUENCE [LARGE SCALE GENOMIC DNA]</scope>
    <source>
        <strain evidence="1 2">CCGE 502</strain>
    </source>
</reference>
<dbReference type="Proteomes" id="UP000014411">
    <property type="component" value="Unassembled WGS sequence"/>
</dbReference>
<organism evidence="1 2">
    <name type="scientific">Rhizobium grahamii CCGE 502</name>
    <dbReference type="NCBI Taxonomy" id="990285"/>
    <lineage>
        <taxon>Bacteria</taxon>
        <taxon>Pseudomonadati</taxon>
        <taxon>Pseudomonadota</taxon>
        <taxon>Alphaproteobacteria</taxon>
        <taxon>Hyphomicrobiales</taxon>
        <taxon>Rhizobiaceae</taxon>
        <taxon>Rhizobium/Agrobacterium group</taxon>
        <taxon>Rhizobium</taxon>
    </lineage>
</organism>